<dbReference type="PATRIC" id="fig|1609559.3.peg.2074"/>
<proteinExistence type="predicted"/>
<dbReference type="SUPFAM" id="SSF48208">
    <property type="entry name" value="Six-hairpin glycosidases"/>
    <property type="match status" value="1"/>
</dbReference>
<dbReference type="SMR" id="A0A127BBU4"/>
<accession>A0A127BBU4</accession>
<dbReference type="InterPro" id="IPR008928">
    <property type="entry name" value="6-hairpin_glycosidase_sf"/>
</dbReference>
<dbReference type="EMBL" id="CP010835">
    <property type="protein sequence ID" value="AMM54793.1"/>
    <property type="molecule type" value="Genomic_DNA"/>
</dbReference>
<dbReference type="STRING" id="1609559.TQ32_10040"/>
<dbReference type="Proteomes" id="UP000070587">
    <property type="component" value="Chromosome"/>
</dbReference>
<dbReference type="GeneID" id="28492182"/>
<name>A0A127BBU4_9EURY</name>
<dbReference type="Pfam" id="PF14742">
    <property type="entry name" value="GDE_N_bis"/>
    <property type="match status" value="1"/>
</dbReference>
<organism evidence="3 4">
    <name type="scientific">Pyrococcus kukulkanii</name>
    <dbReference type="NCBI Taxonomy" id="1609559"/>
    <lineage>
        <taxon>Archaea</taxon>
        <taxon>Methanobacteriati</taxon>
        <taxon>Methanobacteriota</taxon>
        <taxon>Thermococci</taxon>
        <taxon>Thermococcales</taxon>
        <taxon>Thermococcaceae</taxon>
        <taxon>Pyrococcus</taxon>
    </lineage>
</organism>
<evidence type="ECO:0000259" key="2">
    <source>
        <dbReference type="Pfam" id="PF22422"/>
    </source>
</evidence>
<dbReference type="InterPro" id="IPR054491">
    <property type="entry name" value="MGH1-like_GH"/>
</dbReference>
<dbReference type="GO" id="GO:0005975">
    <property type="term" value="P:carbohydrate metabolic process"/>
    <property type="evidence" value="ECO:0007669"/>
    <property type="project" value="InterPro"/>
</dbReference>
<reference evidence="4" key="1">
    <citation type="submission" date="2015-02" db="EMBL/GenBank/DDBJ databases">
        <title>Pyrococcus kukulkanii sp. nov., a novel hyperthermophilic archaeon isolated from a deep-sea hydrothermal vent at the Guaymas Basin.</title>
        <authorList>
            <person name="Oger P.M."/>
            <person name="Callac N."/>
            <person name="Jebbar M."/>
            <person name="Godfroy A."/>
        </authorList>
    </citation>
    <scope>NUCLEOTIDE SEQUENCE [LARGE SCALE GENOMIC DNA]</scope>
    <source>
        <strain evidence="4">NCB100</strain>
    </source>
</reference>
<dbReference type="RefSeq" id="WP_068324191.1">
    <property type="nucleotide sequence ID" value="NZ_CP010835.1"/>
</dbReference>
<sequence>MLTSGPAFIKVEGSKVALFSYDTELCELKVDVNLPNKRIRQLNSCEYIEEIIMANPESKDVKPKVNVEVKPKFRDIFEIRAIAQPIKREIKREGNGYSYRGIDGVERWFKVSISDIPRIKAKSFGKIKVSIKFGTALPPIERYNPKIKGEGLNGLLKKAIYHISLLSVIIDGNVTLFAGIPDYYCIFGRDSIIASLFLLPYAPEYARGTLKILAKLQGKKFDMRTLEEPGKIPHEFRFGELSLSGKMPFSPYYGSIDSTPLYALLAWEYLKTTGDEKLIREIRESLLKAYEWIIMKLENGFIEYDFANPFKPMNQGWKDSKEGVPGAKPPIALVEVQGYAYAALMGFYEFLGIEEAKEKARKLRRRFNKSFKGSKGYKLTPDLDVLASNQGHLLFTGIADDPEKIIEALFSQELMTRWGIRTLGENEEAYDPFSYHNGSIWPHDNAIIALGLCRVGEQEKADGVGKRVVDALHSLNKIPELYAGLDSPVPFEVERANEPQAWSAAAIFAFITVAVENGKTSLPDLKLKSRINVEVKDGKVKAETP</sequence>
<feature type="domain" description="Putative glycogen debranching enzyme N-terminal" evidence="1">
    <location>
        <begin position="38"/>
        <end position="118"/>
    </location>
</feature>
<evidence type="ECO:0000259" key="1">
    <source>
        <dbReference type="Pfam" id="PF14742"/>
    </source>
</evidence>
<reference evidence="3 4" key="2">
    <citation type="journal article" date="2016" name="Int. J. Syst. Evol. Microbiol.">
        <title>Pyrococcus kukulkanii sp. nov., a hyperthermophilic, piezophilic archaeon isolated from a deep-sea hydrothermal vent.</title>
        <authorList>
            <person name="Callac N."/>
            <person name="Oger P."/>
            <person name="Lesongeur F."/>
            <person name="Rattray J.E."/>
            <person name="Vannier P."/>
            <person name="Michoud G."/>
            <person name="Beauverger M."/>
            <person name="Gayet N."/>
            <person name="Rouxel O."/>
            <person name="Jebbar M."/>
            <person name="Godfroy A."/>
        </authorList>
    </citation>
    <scope>NUCLEOTIDE SEQUENCE [LARGE SCALE GENOMIC DNA]</scope>
    <source>
        <strain evidence="3 4">NCB100</strain>
    </source>
</reference>
<evidence type="ECO:0000313" key="3">
    <source>
        <dbReference type="EMBL" id="AMM54793.1"/>
    </source>
</evidence>
<dbReference type="OrthoDB" id="7795at2157"/>
<gene>
    <name evidence="3" type="ORF">TQ32_10040</name>
</gene>
<dbReference type="Gene3D" id="1.50.10.10">
    <property type="match status" value="1"/>
</dbReference>
<dbReference type="InterPro" id="IPR012341">
    <property type="entry name" value="6hp_glycosidase-like_sf"/>
</dbReference>
<dbReference type="Pfam" id="PF22422">
    <property type="entry name" value="MGH1-like_GH"/>
    <property type="match status" value="1"/>
</dbReference>
<protein>
    <submittedName>
        <fullName evidence="3">Glycogen debranching protein</fullName>
    </submittedName>
</protein>
<evidence type="ECO:0000313" key="4">
    <source>
        <dbReference type="Proteomes" id="UP000070587"/>
    </source>
</evidence>
<dbReference type="AlphaFoldDB" id="A0A127BBU4"/>
<feature type="domain" description="Mannosylglycerate hydrolase MGH1-like glycoside hydrolase" evidence="2">
    <location>
        <begin position="403"/>
        <end position="474"/>
    </location>
</feature>
<dbReference type="KEGG" id="pyc:TQ32_10040"/>
<dbReference type="InterPro" id="IPR032856">
    <property type="entry name" value="GDE_N_bis"/>
</dbReference>